<dbReference type="EMBL" id="JAUOQO010000004">
    <property type="protein sequence ID" value="MDO6573522.1"/>
    <property type="molecule type" value="Genomic_DNA"/>
</dbReference>
<accession>A0AAW7YR56</accession>
<dbReference type="AlphaFoldDB" id="A0AAW7YR56"/>
<protein>
    <submittedName>
        <fullName evidence="1">Accessory Sec system protein Asp1</fullName>
    </submittedName>
</protein>
<dbReference type="GO" id="GO:0015031">
    <property type="term" value="P:protein transport"/>
    <property type="evidence" value="ECO:0007669"/>
    <property type="project" value="InterPro"/>
</dbReference>
<dbReference type="Proteomes" id="UP001170310">
    <property type="component" value="Unassembled WGS sequence"/>
</dbReference>
<comment type="caution">
    <text evidence="1">The sequence shown here is derived from an EMBL/GenBank/DDBJ whole genome shotgun (WGS) entry which is preliminary data.</text>
</comment>
<dbReference type="RefSeq" id="WP_046467234.1">
    <property type="nucleotide sequence ID" value="NZ_JAUOQO010000004.1"/>
</dbReference>
<dbReference type="NCBIfam" id="TIGR03713">
    <property type="entry name" value="acc_sec_asp1"/>
    <property type="match status" value="1"/>
</dbReference>
<reference evidence="1" key="1">
    <citation type="submission" date="2023-07" db="EMBL/GenBank/DDBJ databases">
        <title>Genome content predicts the carbon catabolic preferences of heterotrophic bacteria.</title>
        <authorList>
            <person name="Gralka M."/>
        </authorList>
    </citation>
    <scope>NUCLEOTIDE SEQUENCE</scope>
    <source>
        <strain evidence="1">E2R20</strain>
    </source>
</reference>
<proteinExistence type="predicted"/>
<dbReference type="InterPro" id="IPR022372">
    <property type="entry name" value="Accessory_SS_Asp1"/>
</dbReference>
<dbReference type="Pfam" id="PF16993">
    <property type="entry name" value="Asp1"/>
    <property type="match status" value="1"/>
</dbReference>
<evidence type="ECO:0000313" key="2">
    <source>
        <dbReference type="Proteomes" id="UP001170310"/>
    </source>
</evidence>
<name>A0AAW7YR56_9STAP</name>
<sequence>MKYFVPAWYNGDKWWRNLNQPFYLKSAMIEFDDSISLMSMHEKNDEPFKLLHLSFNPNLRLFLHKYDLYEANVWSLFDEIQDFDQLPSRSFQFEDLEWPENTEFFYSPYLIQAMKDNYESRIYFNQDGYLIVVDDYENSIRVRRYIFDERGYLSAIRYYSEGKEAFQDYLTASGDVILRENLETNHVEVMSNHQYKFNSNSYPSMVELIEERFNAYCNDEMNSNDQLIVASNTLHNKIFNTIRPDVRVCYSVFNKRNHTIDESFIQTMAHSNKWIVDTKENEKALKNLITNQSLSPEILRLTPFDTQTLSNLSSQLNETYIGLWIDDMNDNDLQNVLHHIITYLKRHTSYRLIILTKKDATQLEQWLLNLINDVNESYNESDDNDLAKSELVQAKEPEEFEELIQIQSVPFEEDLIKLLSRLRIVIDLSAEPNLYLQISSISVRIPQINIHQGSYVIHLENGYIIHQYDDVPFALDYFLSTLKHWNHAYTYNTNMINDLGSGHIIQQLDRFLEGEK</sequence>
<organism evidence="1 2">
    <name type="scientific">Staphylococcus pasteuri_A</name>
    <dbReference type="NCBI Taxonomy" id="3062664"/>
    <lineage>
        <taxon>Bacteria</taxon>
        <taxon>Bacillati</taxon>
        <taxon>Bacillota</taxon>
        <taxon>Bacilli</taxon>
        <taxon>Bacillales</taxon>
        <taxon>Staphylococcaceae</taxon>
        <taxon>Staphylococcus</taxon>
    </lineage>
</organism>
<gene>
    <name evidence="1" type="primary">asp1</name>
    <name evidence="1" type="ORF">Q4528_05050</name>
</gene>
<evidence type="ECO:0000313" key="1">
    <source>
        <dbReference type="EMBL" id="MDO6573522.1"/>
    </source>
</evidence>
<keyword evidence="2" id="KW-1185">Reference proteome</keyword>